<dbReference type="PROSITE" id="PS00134">
    <property type="entry name" value="TRYPSIN_HIS"/>
    <property type="match status" value="1"/>
</dbReference>
<name>A0A1B0FG16_GLOMM</name>
<dbReference type="AlphaFoldDB" id="A0A1B0FG16"/>
<dbReference type="PhylomeDB" id="A0A1B0FG16"/>
<proteinExistence type="predicted"/>
<dbReference type="STRING" id="37546.A0A1B0FG16"/>
<evidence type="ECO:0000313" key="7">
    <source>
        <dbReference type="EnsemblMetazoa" id="GMOY002695-PA"/>
    </source>
</evidence>
<organism evidence="7 8">
    <name type="scientific">Glossina morsitans morsitans</name>
    <name type="common">Savannah tsetse fly</name>
    <dbReference type="NCBI Taxonomy" id="37546"/>
    <lineage>
        <taxon>Eukaryota</taxon>
        <taxon>Metazoa</taxon>
        <taxon>Ecdysozoa</taxon>
        <taxon>Arthropoda</taxon>
        <taxon>Hexapoda</taxon>
        <taxon>Insecta</taxon>
        <taxon>Pterygota</taxon>
        <taxon>Neoptera</taxon>
        <taxon>Endopterygota</taxon>
        <taxon>Diptera</taxon>
        <taxon>Brachycera</taxon>
        <taxon>Muscomorpha</taxon>
        <taxon>Hippoboscoidea</taxon>
        <taxon>Glossinidae</taxon>
        <taxon>Glossina</taxon>
    </lineage>
</organism>
<dbReference type="InterPro" id="IPR009003">
    <property type="entry name" value="Peptidase_S1_PA"/>
</dbReference>
<evidence type="ECO:0000256" key="3">
    <source>
        <dbReference type="ARBA" id="ARBA00067663"/>
    </source>
</evidence>
<feature type="domain" description="Peptidase S1" evidence="6">
    <location>
        <begin position="32"/>
        <end position="229"/>
    </location>
</feature>
<evidence type="ECO:0000256" key="5">
    <source>
        <dbReference type="SAM" id="SignalP"/>
    </source>
</evidence>
<evidence type="ECO:0000313" key="8">
    <source>
        <dbReference type="Proteomes" id="UP000092444"/>
    </source>
</evidence>
<evidence type="ECO:0000256" key="4">
    <source>
        <dbReference type="ARBA" id="ARBA00077177"/>
    </source>
</evidence>
<dbReference type="EnsemblMetazoa" id="GMOY002695-RA">
    <property type="protein sequence ID" value="GMOY002695-PA"/>
    <property type="gene ID" value="GMOY002695"/>
</dbReference>
<dbReference type="Gene3D" id="2.40.10.10">
    <property type="entry name" value="Trypsin-like serine proteases"/>
    <property type="match status" value="1"/>
</dbReference>
<dbReference type="InterPro" id="IPR001314">
    <property type="entry name" value="Peptidase_S1A"/>
</dbReference>
<dbReference type="FunFam" id="2.40.10.10:FF:000068">
    <property type="entry name" value="transmembrane protease serine 2"/>
    <property type="match status" value="1"/>
</dbReference>
<dbReference type="VEuPathDB" id="VectorBase:GMOY002695"/>
<evidence type="ECO:0000256" key="1">
    <source>
        <dbReference type="ARBA" id="ARBA00023157"/>
    </source>
</evidence>
<accession>A0A1B0FG16</accession>
<dbReference type="InterPro" id="IPR001254">
    <property type="entry name" value="Trypsin_dom"/>
</dbReference>
<dbReference type="PANTHER" id="PTHR24252">
    <property type="entry name" value="ACROSIN-RELATED"/>
    <property type="match status" value="1"/>
</dbReference>
<dbReference type="SUPFAM" id="SSF50494">
    <property type="entry name" value="Trypsin-like serine proteases"/>
    <property type="match status" value="1"/>
</dbReference>
<dbReference type="PROSITE" id="PS50240">
    <property type="entry name" value="TRYPSIN_DOM"/>
    <property type="match status" value="1"/>
</dbReference>
<keyword evidence="8" id="KW-1185">Reference proteome</keyword>
<dbReference type="Proteomes" id="UP000092444">
    <property type="component" value="Unassembled WGS sequence"/>
</dbReference>
<evidence type="ECO:0000256" key="2">
    <source>
        <dbReference type="ARBA" id="ARBA00057221"/>
    </source>
</evidence>
<feature type="chain" id="PRO_5008407424" description="Lectizyme" evidence="5">
    <location>
        <begin position="20"/>
        <end position="229"/>
    </location>
</feature>
<evidence type="ECO:0000259" key="6">
    <source>
        <dbReference type="PROSITE" id="PS50240"/>
    </source>
</evidence>
<keyword evidence="1" id="KW-1015">Disulfide bond</keyword>
<keyword evidence="5" id="KW-0732">Signal</keyword>
<dbReference type="Pfam" id="PF00089">
    <property type="entry name" value="Trypsin"/>
    <property type="match status" value="1"/>
</dbReference>
<dbReference type="SMART" id="SM00020">
    <property type="entry name" value="Tryp_SPc"/>
    <property type="match status" value="1"/>
</dbReference>
<dbReference type="InterPro" id="IPR043504">
    <property type="entry name" value="Peptidase_S1_PA_chymotrypsin"/>
</dbReference>
<protein>
    <recommendedName>
        <fullName evidence="3">Lectizyme</fullName>
    </recommendedName>
    <alternativeName>
        <fullName evidence="4">Proteolytic lectin</fullName>
    </alternativeName>
</protein>
<dbReference type="GO" id="GO:0006508">
    <property type="term" value="P:proteolysis"/>
    <property type="evidence" value="ECO:0007669"/>
    <property type="project" value="InterPro"/>
</dbReference>
<dbReference type="PANTHER" id="PTHR24252:SF7">
    <property type="entry name" value="HYALIN"/>
    <property type="match status" value="1"/>
</dbReference>
<feature type="signal peptide" evidence="5">
    <location>
        <begin position="1"/>
        <end position="19"/>
    </location>
</feature>
<comment type="function">
    <text evidence="2">Protein with lectin and protease activity involved in the establishment of trypanosome infections in tsetse flies. Binds D-glucosamine and agglutinates bloodstream-form trypanosomes and rabbit red blood cells. Capable of inducing transformation of bloodstream-form trypanosomes into procyclic (midgut) forms in vitro.</text>
</comment>
<reference evidence="7" key="1">
    <citation type="submission" date="2020-05" db="UniProtKB">
        <authorList>
            <consortium name="EnsemblMetazoa"/>
        </authorList>
    </citation>
    <scope>IDENTIFICATION</scope>
    <source>
        <strain evidence="7">Yale</strain>
    </source>
</reference>
<dbReference type="EMBL" id="CCAG010016721">
    <property type="status" value="NOT_ANNOTATED_CDS"/>
    <property type="molecule type" value="Genomic_DNA"/>
</dbReference>
<dbReference type="CDD" id="cd00190">
    <property type="entry name" value="Tryp_SPc"/>
    <property type="match status" value="1"/>
</dbReference>
<dbReference type="PRINTS" id="PR00722">
    <property type="entry name" value="CHYMOTRYPSIN"/>
</dbReference>
<dbReference type="GO" id="GO:0004252">
    <property type="term" value="F:serine-type endopeptidase activity"/>
    <property type="evidence" value="ECO:0007669"/>
    <property type="project" value="InterPro"/>
</dbReference>
<sequence>MKTFLRKFLLILLLNPIFTKILNRNPSHGGRVVGGFRPQTDDEYAKYMVFILVTTERAKYFGSGTFCGGTIIAPDYVLTAAHCVDEMAAPNIESLRIIAGSRRRLRRSKNVQRRRVEKIIIHYKYQPHLPISQNDIALIKLRSKLHIDNRYRGIAELGFNSSYLNVGESCIAAGWGRMYHRGPQPNHILYVEKTVYQVPYVGNTIFTRPSSVYVEHTCNGDSGGPLFCR</sequence>
<dbReference type="InterPro" id="IPR018114">
    <property type="entry name" value="TRYPSIN_HIS"/>
</dbReference>